<accession>A8MEK1</accession>
<dbReference type="Proteomes" id="UP000000269">
    <property type="component" value="Chromosome"/>
</dbReference>
<reference evidence="4" key="1">
    <citation type="submission" date="2007-10" db="EMBL/GenBank/DDBJ databases">
        <title>Complete genome of Alkaliphilus oremlandii OhILAs.</title>
        <authorList>
            <person name="Copeland A."/>
            <person name="Lucas S."/>
            <person name="Lapidus A."/>
            <person name="Barry K."/>
            <person name="Detter J.C."/>
            <person name="Glavina del Rio T."/>
            <person name="Hammon N."/>
            <person name="Israni S."/>
            <person name="Dalin E."/>
            <person name="Tice H."/>
            <person name="Pitluck S."/>
            <person name="Chain P."/>
            <person name="Malfatti S."/>
            <person name="Shin M."/>
            <person name="Vergez L."/>
            <person name="Schmutz J."/>
            <person name="Larimer F."/>
            <person name="Land M."/>
            <person name="Hauser L."/>
            <person name="Kyrpides N."/>
            <person name="Mikhailova N."/>
            <person name="Stolz J.F."/>
            <person name="Dawson A."/>
            <person name="Fisher E."/>
            <person name="Crable B."/>
            <person name="Perera E."/>
            <person name="Lisak J."/>
            <person name="Ranganathan M."/>
            <person name="Basu P."/>
            <person name="Richardson P."/>
        </authorList>
    </citation>
    <scope>NUCLEOTIDE SEQUENCE [LARGE SCALE GENOMIC DNA]</scope>
    <source>
        <strain evidence="4">OhILAs</strain>
    </source>
</reference>
<feature type="transmembrane region" description="Helical" evidence="1">
    <location>
        <begin position="43"/>
        <end position="67"/>
    </location>
</feature>
<keyword evidence="1" id="KW-0472">Membrane</keyword>
<dbReference type="KEGG" id="aoe:Clos_0779"/>
<dbReference type="InterPro" id="IPR003675">
    <property type="entry name" value="Rce1/LyrA-like_dom"/>
</dbReference>
<evidence type="ECO:0000256" key="1">
    <source>
        <dbReference type="SAM" id="Phobius"/>
    </source>
</evidence>
<dbReference type="STRING" id="350688.Clos_0779"/>
<dbReference type="GO" id="GO:0080120">
    <property type="term" value="P:CAAX-box protein maturation"/>
    <property type="evidence" value="ECO:0007669"/>
    <property type="project" value="UniProtKB-ARBA"/>
</dbReference>
<proteinExistence type="predicted"/>
<evidence type="ECO:0000313" key="4">
    <source>
        <dbReference type="Proteomes" id="UP000000269"/>
    </source>
</evidence>
<protein>
    <submittedName>
        <fullName evidence="3">Abortive infection protein</fullName>
    </submittedName>
</protein>
<dbReference type="EMBL" id="CP000853">
    <property type="protein sequence ID" value="ABW18330.1"/>
    <property type="molecule type" value="Genomic_DNA"/>
</dbReference>
<dbReference type="Pfam" id="PF02517">
    <property type="entry name" value="Rce1-like"/>
    <property type="match status" value="1"/>
</dbReference>
<organism evidence="3 4">
    <name type="scientific">Alkaliphilus oremlandii (strain OhILAs)</name>
    <name type="common">Clostridium oremlandii (strain OhILAs)</name>
    <dbReference type="NCBI Taxonomy" id="350688"/>
    <lineage>
        <taxon>Bacteria</taxon>
        <taxon>Bacillati</taxon>
        <taxon>Bacillota</taxon>
        <taxon>Clostridia</taxon>
        <taxon>Peptostreptococcales</taxon>
        <taxon>Natronincolaceae</taxon>
        <taxon>Alkaliphilus</taxon>
    </lineage>
</organism>
<dbReference type="AlphaFoldDB" id="A8MEK1"/>
<dbReference type="HOGENOM" id="CLU_1217741_0_0_9"/>
<dbReference type="GO" id="GO:0004175">
    <property type="term" value="F:endopeptidase activity"/>
    <property type="evidence" value="ECO:0007669"/>
    <property type="project" value="UniProtKB-ARBA"/>
</dbReference>
<name>A8MEK1_ALKOO</name>
<dbReference type="eggNOG" id="ENOG5033K07">
    <property type="taxonomic scope" value="Bacteria"/>
</dbReference>
<sequence length="227" mass="26015">MIKGDICMKDMNKRQFVILCAAPILCIAMLLFIPLLTNKIGKTGGYVVGFCIYWFVFCLPVSLYSCNGPHGLKEVYSQRTDIKTSERVLWYMIAFMPCVATFFVVFKNFAPIAGFRVLVIALLYALINGTIEELFWRGIFNKFFNHNIFLSYIYPTIFFGIWHISLYFAKGMVYQGGFLPLVGGAFFMGLLWGWVAYKTKSIGIVTVAHIITNFFAFTGMIFENWFI</sequence>
<evidence type="ECO:0000259" key="2">
    <source>
        <dbReference type="Pfam" id="PF02517"/>
    </source>
</evidence>
<evidence type="ECO:0000313" key="3">
    <source>
        <dbReference type="EMBL" id="ABW18330.1"/>
    </source>
</evidence>
<feature type="transmembrane region" description="Helical" evidence="1">
    <location>
        <begin position="177"/>
        <end position="195"/>
    </location>
</feature>
<feature type="transmembrane region" description="Helical" evidence="1">
    <location>
        <begin position="202"/>
        <end position="222"/>
    </location>
</feature>
<keyword evidence="1" id="KW-0812">Transmembrane</keyword>
<gene>
    <name evidence="3" type="ordered locus">Clos_0779</name>
</gene>
<feature type="transmembrane region" description="Helical" evidence="1">
    <location>
        <begin position="143"/>
        <end position="165"/>
    </location>
</feature>
<feature type="transmembrane region" description="Helical" evidence="1">
    <location>
        <begin position="112"/>
        <end position="131"/>
    </location>
</feature>
<keyword evidence="1" id="KW-1133">Transmembrane helix</keyword>
<feature type="transmembrane region" description="Helical" evidence="1">
    <location>
        <begin position="16"/>
        <end position="37"/>
    </location>
</feature>
<keyword evidence="4" id="KW-1185">Reference proteome</keyword>
<feature type="domain" description="CAAX prenyl protease 2/Lysostaphin resistance protein A-like" evidence="2">
    <location>
        <begin position="117"/>
        <end position="215"/>
    </location>
</feature>
<feature type="transmembrane region" description="Helical" evidence="1">
    <location>
        <begin position="88"/>
        <end position="106"/>
    </location>
</feature>